<dbReference type="AlphaFoldDB" id="A0A410H695"/>
<sequence length="50" mass="5907">MINKTTNVIILKCDFFGFRKIYSLRLSFIMLSTSFSDRFHLINVFFGPKV</sequence>
<dbReference type="Proteomes" id="UP000285478">
    <property type="component" value="Chromosome"/>
</dbReference>
<gene>
    <name evidence="1" type="ORF">EPV75_05495</name>
</gene>
<evidence type="ECO:0000313" key="2">
    <source>
        <dbReference type="Proteomes" id="UP000285478"/>
    </source>
</evidence>
<evidence type="ECO:0000313" key="1">
    <source>
        <dbReference type="EMBL" id="QAB16445.1"/>
    </source>
</evidence>
<keyword evidence="2" id="KW-1185">Reference proteome</keyword>
<organism evidence="1 2">
    <name type="scientific">Hydrogenovibrio thermophilus</name>
    <dbReference type="NCBI Taxonomy" id="265883"/>
    <lineage>
        <taxon>Bacteria</taxon>
        <taxon>Pseudomonadati</taxon>
        <taxon>Pseudomonadota</taxon>
        <taxon>Gammaproteobacteria</taxon>
        <taxon>Thiotrichales</taxon>
        <taxon>Piscirickettsiaceae</taxon>
        <taxon>Hydrogenovibrio</taxon>
    </lineage>
</organism>
<proteinExistence type="predicted"/>
<accession>A0A410H695</accession>
<protein>
    <submittedName>
        <fullName evidence="1">Uncharacterized protein</fullName>
    </submittedName>
</protein>
<dbReference type="EMBL" id="CP035033">
    <property type="protein sequence ID" value="QAB16445.1"/>
    <property type="molecule type" value="Genomic_DNA"/>
</dbReference>
<dbReference type="KEGG" id="htr:EPV75_05495"/>
<reference evidence="1 2" key="1">
    <citation type="journal article" date="2018" name="Environ. Microbiol.">
        <title>Genomes of ubiquitous marine and hypersaline Hydrogenovibrio, Thiomicrorhabdus and Thiomicrospira spp. encode a diversity of mechanisms to sustain chemolithoautotrophy in heterogeneous environments.</title>
        <authorList>
            <person name="Scott K.M."/>
            <person name="Williams J."/>
            <person name="Porter C.M.B."/>
            <person name="Russel S."/>
            <person name="Harmer T.L."/>
            <person name="Paul J.H."/>
            <person name="Antonen K.M."/>
            <person name="Bridges M.K."/>
            <person name="Camper G.J."/>
            <person name="Campla C.K."/>
            <person name="Casella L.G."/>
            <person name="Chase E."/>
            <person name="Conrad J.W."/>
            <person name="Cruz M.C."/>
            <person name="Dunlap D.S."/>
            <person name="Duran L."/>
            <person name="Fahsbender E.M."/>
            <person name="Goldsmith D.B."/>
            <person name="Keeley R.F."/>
            <person name="Kondoff M.R."/>
            <person name="Kussy B.I."/>
            <person name="Lane M.K."/>
            <person name="Lawler S."/>
            <person name="Leigh B.A."/>
            <person name="Lewis C."/>
            <person name="Lostal L.M."/>
            <person name="Marking D."/>
            <person name="Mancera P.A."/>
            <person name="McClenthan E.C."/>
            <person name="McIntyre E.A."/>
            <person name="Mine J.A."/>
            <person name="Modi S."/>
            <person name="Moore B.D."/>
            <person name="Morgan W.A."/>
            <person name="Nelson K.M."/>
            <person name="Nguyen K.N."/>
            <person name="Ogburn N."/>
            <person name="Parrino D.G."/>
            <person name="Pedapudi A.D."/>
            <person name="Pelham R.P."/>
            <person name="Preece A.M."/>
            <person name="Rampersad E.A."/>
            <person name="Richardson J.C."/>
            <person name="Rodgers C.M."/>
            <person name="Schaffer B.L."/>
            <person name="Sheridan N.E."/>
            <person name="Solone M.R."/>
            <person name="Staley Z.R."/>
            <person name="Tabuchi M."/>
            <person name="Waide R.J."/>
            <person name="Wanjugi P.W."/>
            <person name="Young S."/>
            <person name="Clum A."/>
            <person name="Daum C."/>
            <person name="Huntemann M."/>
            <person name="Ivanova N."/>
            <person name="Kyrpides N."/>
            <person name="Mikhailova N."/>
            <person name="Palaniappan K."/>
            <person name="Pillay M."/>
            <person name="Reddy T.B.K."/>
            <person name="Shapiro N."/>
            <person name="Stamatis D."/>
            <person name="Varghese N."/>
            <person name="Woyke T."/>
            <person name="Boden R."/>
            <person name="Freyermuth S.K."/>
            <person name="Kerfeld C.A."/>
        </authorList>
    </citation>
    <scope>NUCLEOTIDE SEQUENCE [LARGE SCALE GENOMIC DNA]</scope>
    <source>
        <strain evidence="1 2">JR-2</strain>
    </source>
</reference>
<name>A0A410H695_9GAMM</name>